<proteinExistence type="predicted"/>
<dbReference type="Gene3D" id="2.40.10.270">
    <property type="entry name" value="Bacteriophage SPP1 head-tail adaptor protein"/>
    <property type="match status" value="1"/>
</dbReference>
<evidence type="ECO:0000313" key="2">
    <source>
        <dbReference type="Proteomes" id="UP000218335"/>
    </source>
</evidence>
<name>A0A2A4GUP5_9STAP</name>
<dbReference type="RefSeq" id="WP_019165874.1">
    <property type="nucleotide sequence ID" value="NZ_MWUU01000018.1"/>
</dbReference>
<evidence type="ECO:0000313" key="1">
    <source>
        <dbReference type="EMBL" id="PCF54159.1"/>
    </source>
</evidence>
<protein>
    <submittedName>
        <fullName evidence="1">Head-tail adaptor protein</fullName>
    </submittedName>
</protein>
<dbReference type="InterPro" id="IPR008767">
    <property type="entry name" value="Phage_SPP1_head-tail_adaptor"/>
</dbReference>
<dbReference type="InterPro" id="IPR038666">
    <property type="entry name" value="SSP1_head-tail_sf"/>
</dbReference>
<dbReference type="Proteomes" id="UP000218335">
    <property type="component" value="Unassembled WGS sequence"/>
</dbReference>
<accession>A0A2A4GUP5</accession>
<reference evidence="1 2" key="1">
    <citation type="journal article" date="2017" name="PLoS ONE">
        <title>Development of a real-time PCR for detection of Staphylococcus pseudintermedius using a novel automated comparison of whole-genome sequences.</title>
        <authorList>
            <person name="Verstappen K.M."/>
            <person name="Huijbregts L."/>
            <person name="Spaninks M."/>
            <person name="Wagenaar J.A."/>
            <person name="Fluit A.C."/>
            <person name="Duim B."/>
        </authorList>
    </citation>
    <scope>NUCLEOTIDE SEQUENCE [LARGE SCALE GENOMIC DNA]</scope>
    <source>
        <strain evidence="1 2">215070706401-1</strain>
    </source>
</reference>
<comment type="caution">
    <text evidence="1">The sequence shown here is derived from an EMBL/GenBank/DDBJ whole genome shotgun (WGS) entry which is preliminary data.</text>
</comment>
<sequence length="110" mass="13010">MRFDSNRLNERVTFYEDISKSIKGLPQKPITKELYSCYASVQDAKESDTQTSIQNSTEFIKTIIIRDPRGDYKPTNKHYVLHDGNRYDVVYVKKDYQDKSFIRIYCKVVI</sequence>
<dbReference type="Pfam" id="PF05521">
    <property type="entry name" value="Phage_HCP"/>
    <property type="match status" value="1"/>
</dbReference>
<gene>
    <name evidence="1" type="ORF">B5C08_11440</name>
</gene>
<dbReference type="EMBL" id="MWUU01000018">
    <property type="protein sequence ID" value="PCF54159.1"/>
    <property type="molecule type" value="Genomic_DNA"/>
</dbReference>
<organism evidence="1 2">
    <name type="scientific">Staphylococcus delphini</name>
    <dbReference type="NCBI Taxonomy" id="53344"/>
    <lineage>
        <taxon>Bacteria</taxon>
        <taxon>Bacillati</taxon>
        <taxon>Bacillota</taxon>
        <taxon>Bacilli</taxon>
        <taxon>Bacillales</taxon>
        <taxon>Staphylococcaceae</taxon>
        <taxon>Staphylococcus</taxon>
        <taxon>Staphylococcus intermedius group</taxon>
    </lineage>
</organism>
<dbReference type="AlphaFoldDB" id="A0A2A4GUP5"/>